<keyword evidence="2 5" id="KW-0863">Zinc-finger</keyword>
<accession>A0A8B8IIP5</accession>
<dbReference type="GeneID" id="113401325"/>
<keyword evidence="4 5" id="KW-0238">DNA-binding</keyword>
<feature type="domain" description="THAP-type" evidence="6">
    <location>
        <begin position="1"/>
        <end position="86"/>
    </location>
</feature>
<dbReference type="OrthoDB" id="7331812at2759"/>
<gene>
    <name evidence="8" type="primary">LOC113401325</name>
</gene>
<evidence type="ECO:0000313" key="7">
    <source>
        <dbReference type="Proteomes" id="UP001652626"/>
    </source>
</evidence>
<organism evidence="7 8">
    <name type="scientific">Vanessa tameamea</name>
    <name type="common">Kamehameha butterfly</name>
    <dbReference type="NCBI Taxonomy" id="334116"/>
    <lineage>
        <taxon>Eukaryota</taxon>
        <taxon>Metazoa</taxon>
        <taxon>Ecdysozoa</taxon>
        <taxon>Arthropoda</taxon>
        <taxon>Hexapoda</taxon>
        <taxon>Insecta</taxon>
        <taxon>Pterygota</taxon>
        <taxon>Neoptera</taxon>
        <taxon>Endopterygota</taxon>
        <taxon>Lepidoptera</taxon>
        <taxon>Glossata</taxon>
        <taxon>Ditrysia</taxon>
        <taxon>Papilionoidea</taxon>
        <taxon>Nymphalidae</taxon>
        <taxon>Nymphalinae</taxon>
        <taxon>Vanessa</taxon>
    </lineage>
</organism>
<dbReference type="GO" id="GO:0005654">
    <property type="term" value="C:nucleoplasm"/>
    <property type="evidence" value="ECO:0007669"/>
    <property type="project" value="UniProtKB-SubCell"/>
</dbReference>
<evidence type="ECO:0000256" key="4">
    <source>
        <dbReference type="ARBA" id="ARBA00023125"/>
    </source>
</evidence>
<evidence type="ECO:0000256" key="3">
    <source>
        <dbReference type="ARBA" id="ARBA00022833"/>
    </source>
</evidence>
<dbReference type="PANTHER" id="PTHR46927">
    <property type="entry name" value="AGAP005574-PA"/>
    <property type="match status" value="1"/>
</dbReference>
<dbReference type="RefSeq" id="XP_026496963.2">
    <property type="nucleotide sequence ID" value="XM_026641178.2"/>
</dbReference>
<name>A0A8B8IIP5_VANTA</name>
<keyword evidence="1" id="KW-0479">Metal-binding</keyword>
<dbReference type="AlphaFoldDB" id="A0A8B8IIP5"/>
<dbReference type="GO" id="GO:0043565">
    <property type="term" value="F:sequence-specific DNA binding"/>
    <property type="evidence" value="ECO:0007669"/>
    <property type="project" value="InterPro"/>
</dbReference>
<dbReference type="PROSITE" id="PS50950">
    <property type="entry name" value="ZF_THAP"/>
    <property type="match status" value="1"/>
</dbReference>
<evidence type="ECO:0000256" key="2">
    <source>
        <dbReference type="ARBA" id="ARBA00022771"/>
    </source>
</evidence>
<evidence type="ECO:0000313" key="8">
    <source>
        <dbReference type="RefSeq" id="XP_026496963.2"/>
    </source>
</evidence>
<keyword evidence="7" id="KW-1185">Reference proteome</keyword>
<dbReference type="OMA" id="MFCERIC"/>
<dbReference type="GO" id="GO:0008270">
    <property type="term" value="F:zinc ion binding"/>
    <property type="evidence" value="ECO:0007669"/>
    <property type="project" value="UniProtKB-KW"/>
</dbReference>
<evidence type="ECO:0000256" key="5">
    <source>
        <dbReference type="PROSITE-ProRule" id="PRU00309"/>
    </source>
</evidence>
<dbReference type="InterPro" id="IPR052224">
    <property type="entry name" value="THAP_domain_protein"/>
</dbReference>
<evidence type="ECO:0000256" key="1">
    <source>
        <dbReference type="ARBA" id="ARBA00022723"/>
    </source>
</evidence>
<dbReference type="PANTHER" id="PTHR46927:SF3">
    <property type="entry name" value="THAP-TYPE DOMAIN-CONTAINING PROTEIN"/>
    <property type="match status" value="1"/>
</dbReference>
<dbReference type="Pfam" id="PF05485">
    <property type="entry name" value="THAP"/>
    <property type="match status" value="1"/>
</dbReference>
<dbReference type="SMART" id="SM00980">
    <property type="entry name" value="THAP"/>
    <property type="match status" value="1"/>
</dbReference>
<evidence type="ECO:0000259" key="6">
    <source>
        <dbReference type="PROSITE" id="PS50950"/>
    </source>
</evidence>
<sequence>MPAKRYCCVIGCNNSEQNSRHLKFYSFPRNSHEIDRRKKWIQAVRRVSADNKPWEPNVNSRICSAHFVGGAKSTIEKSPAYIPTIFPPIYKKRALSQAAAARHDRLRKRKISNPSEVHVEAVVQENVETGLQEVGETSTSISVGCQTDAHNCQEQNNTKIMFLVTHGPQHQCHTSCFEENERAKH</sequence>
<dbReference type="SUPFAM" id="SSF57716">
    <property type="entry name" value="Glucocorticoid receptor-like (DNA-binding domain)"/>
    <property type="match status" value="1"/>
</dbReference>
<reference evidence="8" key="1">
    <citation type="submission" date="2025-08" db="UniProtKB">
        <authorList>
            <consortium name="RefSeq"/>
        </authorList>
    </citation>
    <scope>IDENTIFICATION</scope>
    <source>
        <tissue evidence="8">Whole body</tissue>
    </source>
</reference>
<proteinExistence type="predicted"/>
<dbReference type="InterPro" id="IPR006612">
    <property type="entry name" value="THAP_Znf"/>
</dbReference>
<keyword evidence="3" id="KW-0862">Zinc</keyword>
<protein>
    <submittedName>
        <fullName evidence="8">THAP domain-containing protein 11-like</fullName>
    </submittedName>
</protein>
<dbReference type="Proteomes" id="UP001652626">
    <property type="component" value="Chromosome 7"/>
</dbReference>